<proteinExistence type="inferred from homology"/>
<evidence type="ECO:0000256" key="7">
    <source>
        <dbReference type="ARBA" id="ARBA00022741"/>
    </source>
</evidence>
<dbReference type="PROSITE" id="PS00184">
    <property type="entry name" value="GARS"/>
    <property type="match status" value="1"/>
</dbReference>
<dbReference type="Pfam" id="PF02769">
    <property type="entry name" value="AIRS_C"/>
    <property type="match status" value="1"/>
</dbReference>
<name>S9R1Z0_SCHOY</name>
<comment type="similarity">
    <text evidence="14">In the C-terminal section; belongs to the AIR synthase family.</text>
</comment>
<dbReference type="GO" id="GO:0004641">
    <property type="term" value="F:phosphoribosylformylglycinamidine cyclo-ligase activity"/>
    <property type="evidence" value="ECO:0007669"/>
    <property type="project" value="UniProtKB-EC"/>
</dbReference>
<keyword evidence="5 19" id="KW-0436">Ligase</keyword>
<dbReference type="OMA" id="EVMQACC"/>
<dbReference type="GO" id="GO:0005524">
    <property type="term" value="F:ATP binding"/>
    <property type="evidence" value="ECO:0007669"/>
    <property type="project" value="UniProtKB-UniRule"/>
</dbReference>
<keyword evidence="6" id="KW-0479">Metal-binding</keyword>
<evidence type="ECO:0000313" key="19">
    <source>
        <dbReference type="EMBL" id="EPX72420.1"/>
    </source>
</evidence>
<dbReference type="SMART" id="SM01210">
    <property type="entry name" value="GARS_C"/>
    <property type="match status" value="1"/>
</dbReference>
<comment type="pathway">
    <text evidence="2">Purine metabolism; IMP biosynthesis via de novo pathway; 5-amino-1-(5-phospho-D-ribosyl)imidazole from N(2)-formyl-N(1)-(5-phospho-D-ribosyl)glycinamide: step 2/2.</text>
</comment>
<dbReference type="VEuPathDB" id="FungiDB:SOCG_00183"/>
<dbReference type="InterPro" id="IPR013815">
    <property type="entry name" value="ATP_grasp_subdomain_1"/>
</dbReference>
<evidence type="ECO:0000256" key="6">
    <source>
        <dbReference type="ARBA" id="ARBA00022723"/>
    </source>
</evidence>
<dbReference type="UniPathway" id="UPA00074">
    <property type="reaction ID" value="UER00125"/>
</dbReference>
<evidence type="ECO:0000256" key="13">
    <source>
        <dbReference type="ARBA" id="ARBA00029388"/>
    </source>
</evidence>
<evidence type="ECO:0000256" key="2">
    <source>
        <dbReference type="ARBA" id="ARBA00004686"/>
    </source>
</evidence>
<dbReference type="eggNOG" id="KOG0237">
    <property type="taxonomic scope" value="Eukaryota"/>
</dbReference>
<dbReference type="SUPFAM" id="SSF56042">
    <property type="entry name" value="PurM C-terminal domain-like"/>
    <property type="match status" value="1"/>
</dbReference>
<comment type="catalytic activity">
    <reaction evidence="15">
        <text>5-phospho-beta-D-ribosylamine + glycine + ATP = N(1)-(5-phospho-beta-D-ribosyl)glycinamide + ADP + phosphate + H(+)</text>
        <dbReference type="Rhea" id="RHEA:17453"/>
        <dbReference type="ChEBI" id="CHEBI:15378"/>
        <dbReference type="ChEBI" id="CHEBI:30616"/>
        <dbReference type="ChEBI" id="CHEBI:43474"/>
        <dbReference type="ChEBI" id="CHEBI:57305"/>
        <dbReference type="ChEBI" id="CHEBI:58681"/>
        <dbReference type="ChEBI" id="CHEBI:143788"/>
        <dbReference type="ChEBI" id="CHEBI:456216"/>
        <dbReference type="EC" id="6.3.4.13"/>
    </reaction>
</comment>
<evidence type="ECO:0000256" key="3">
    <source>
        <dbReference type="ARBA" id="ARBA00005174"/>
    </source>
</evidence>
<evidence type="ECO:0000256" key="10">
    <source>
        <dbReference type="ARBA" id="ARBA00022842"/>
    </source>
</evidence>
<dbReference type="GO" id="GO:0005829">
    <property type="term" value="C:cytosol"/>
    <property type="evidence" value="ECO:0007669"/>
    <property type="project" value="TreeGrafter"/>
</dbReference>
<dbReference type="NCBIfam" id="TIGR00877">
    <property type="entry name" value="purD"/>
    <property type="match status" value="1"/>
</dbReference>
<dbReference type="EMBL" id="KE503207">
    <property type="protein sequence ID" value="EPX72420.1"/>
    <property type="molecule type" value="Genomic_DNA"/>
</dbReference>
<dbReference type="SUPFAM" id="SSF55326">
    <property type="entry name" value="PurM N-terminal domain-like"/>
    <property type="match status" value="1"/>
</dbReference>
<dbReference type="FunFam" id="3.40.50.20:FF:000006">
    <property type="entry name" value="Phosphoribosylamine--glycine ligase, chloroplastic"/>
    <property type="match status" value="1"/>
</dbReference>
<dbReference type="Gene3D" id="3.90.600.10">
    <property type="entry name" value="Phosphoribosylglycinamide synthetase, C-terminal domain"/>
    <property type="match status" value="1"/>
</dbReference>
<reference evidence="19 20" key="1">
    <citation type="journal article" date="2011" name="Science">
        <title>Comparative functional genomics of the fission yeasts.</title>
        <authorList>
            <person name="Rhind N."/>
            <person name="Chen Z."/>
            <person name="Yassour M."/>
            <person name="Thompson D.A."/>
            <person name="Haas B.J."/>
            <person name="Habib N."/>
            <person name="Wapinski I."/>
            <person name="Roy S."/>
            <person name="Lin M.F."/>
            <person name="Heiman D.I."/>
            <person name="Young S.K."/>
            <person name="Furuya K."/>
            <person name="Guo Y."/>
            <person name="Pidoux A."/>
            <person name="Chen H.M."/>
            <person name="Robbertse B."/>
            <person name="Goldberg J.M."/>
            <person name="Aoki K."/>
            <person name="Bayne E.H."/>
            <person name="Berlin A.M."/>
            <person name="Desjardins C.A."/>
            <person name="Dobbs E."/>
            <person name="Dukaj L."/>
            <person name="Fan L."/>
            <person name="FitzGerald M.G."/>
            <person name="French C."/>
            <person name="Gujja S."/>
            <person name="Hansen K."/>
            <person name="Keifenheim D."/>
            <person name="Levin J.Z."/>
            <person name="Mosher R.A."/>
            <person name="Mueller C.A."/>
            <person name="Pfiffner J."/>
            <person name="Priest M."/>
            <person name="Russ C."/>
            <person name="Smialowska A."/>
            <person name="Swoboda P."/>
            <person name="Sykes S.M."/>
            <person name="Vaughn M."/>
            <person name="Vengrova S."/>
            <person name="Yoder R."/>
            <person name="Zeng Q."/>
            <person name="Allshire R."/>
            <person name="Baulcombe D."/>
            <person name="Birren B.W."/>
            <person name="Brown W."/>
            <person name="Ekwall K."/>
            <person name="Kellis M."/>
            <person name="Leatherwood J."/>
            <person name="Levin H."/>
            <person name="Margalit H."/>
            <person name="Martienssen R."/>
            <person name="Nieduszynski C.A."/>
            <person name="Spatafora J.W."/>
            <person name="Friedman N."/>
            <person name="Dalgaard J.Z."/>
            <person name="Baumann P."/>
            <person name="Niki H."/>
            <person name="Regev A."/>
            <person name="Nusbaum C."/>
        </authorList>
    </citation>
    <scope>NUCLEOTIDE SEQUENCE [LARGE SCALE GENOMIC DNA]</scope>
    <source>
        <strain evidence="20">yFS286</strain>
    </source>
</reference>
<keyword evidence="9 17" id="KW-0067">ATP-binding</keyword>
<dbReference type="InterPro" id="IPR016185">
    <property type="entry name" value="PreATP-grasp_dom_sf"/>
</dbReference>
<keyword evidence="11" id="KW-0464">Manganese</keyword>
<comment type="pathway">
    <text evidence="3">Purine metabolism; IMP biosynthesis via de novo pathway; N(1)-(5-phospho-D-ribosyl)glycinamide from 5-phospho-alpha-D-ribose 1-diphosphate: step 2/2.</text>
</comment>
<dbReference type="InterPro" id="IPR036921">
    <property type="entry name" value="PurM-like_N_sf"/>
</dbReference>
<dbReference type="AlphaFoldDB" id="S9R1Z0"/>
<dbReference type="InterPro" id="IPR020562">
    <property type="entry name" value="PRibGlycinamide_synth_N"/>
</dbReference>
<dbReference type="InterPro" id="IPR020560">
    <property type="entry name" value="PRibGlycinamide_synth_C-dom"/>
</dbReference>
<comment type="similarity">
    <text evidence="4">In the N-terminal section; belongs to the GARS family.</text>
</comment>
<dbReference type="FunFam" id="3.30.1330.10:FF:000001">
    <property type="entry name" value="Phosphoribosylformylglycinamidine cyclo-ligase"/>
    <property type="match status" value="1"/>
</dbReference>
<dbReference type="SMART" id="SM01209">
    <property type="entry name" value="GARS_A"/>
    <property type="match status" value="1"/>
</dbReference>
<dbReference type="GO" id="GO:0046084">
    <property type="term" value="P:adenine biosynthetic process"/>
    <property type="evidence" value="ECO:0007669"/>
    <property type="project" value="TreeGrafter"/>
</dbReference>
<sequence>MEPIVALLIGNGGREHALAWKLARSPLVSKIYVAPGTGGTESKGPECKIENVNIGVCDFEKLVQFSLEKKVNLAVPGPELPLVQGIETHFRKAGIPCFGPSLLAARMEGSKVFAKNFMHRNNIPTAVYRIFSNYDEAVQFVNTCSFDIVIKADGLAGGKGVIIPQTKHEATTALRDIMLNEDFGAAGKTVVIEELLVGEELSILTFTDGYTCRSLPPAQDHKRAFDGDLGPNTGGMGAYAPAPIATSQLVNQIHSTIIQPTVDGMRIEGYPLVGILFTGLMITPQGPRVLEYNVRFGDPETQAVLPLLDSDLAEIIVAALERRLDSIDISVSDKFSCAVVCVAGGYPGSYPKGDPITFSETSNENVHIFHAGTSLKNGQIVTNGGRVLAVNATGETVESAVKLAYEGVKTVQYKDMFFRKDIAHHALKPSNAFKESLTYETAGVSVDNGNQFVQRIKEMVKSTRRPGADADIGGFGGVFDLKRAGWEDPLLVSATDGVGSKLLIALHTNKHDTVGIDLVAMNVNDLVVQGAEPLIFLDYFATGKLDLAISTSFVKGVVNGCKQAGCALVGGETSEMPGLYHEGHYDANGTSVGAVSRQTMLPNYEAFRSGDVLLGLASDGVHSNGYSLVRRIVEVSGLDYNSKCPWDDSTSLGFSLLTPTRIYVKPLLQIIKKGLVNGMAHITGGGLVENVPRMLPKKFKAVIDANTWKVPEVFKWLQRTGNVPISDMARTFNMGIGMVVVVPSEHAEEAIQDLFNSGETVYRIGTLADNTDEEQCNLLNLEKWNDHY</sequence>
<evidence type="ECO:0000313" key="20">
    <source>
        <dbReference type="Proteomes" id="UP000016088"/>
    </source>
</evidence>
<gene>
    <name evidence="19" type="ORF">SOCG_00183</name>
</gene>
<evidence type="ECO:0000256" key="14">
    <source>
        <dbReference type="ARBA" id="ARBA00029444"/>
    </source>
</evidence>
<dbReference type="FunFam" id="3.90.600.10:FF:000001">
    <property type="entry name" value="Trifunctional purine biosynthetic protein adenosine-3"/>
    <property type="match status" value="1"/>
</dbReference>
<dbReference type="FunFam" id="3.30.470.20:FF:000018">
    <property type="entry name" value="Trifunctional purine biosynthetic protein adenosine-3"/>
    <property type="match status" value="1"/>
</dbReference>
<organism evidence="19 20">
    <name type="scientific">Schizosaccharomyces octosporus (strain yFS286)</name>
    <name type="common">Fission yeast</name>
    <name type="synonym">Octosporomyces octosporus</name>
    <dbReference type="NCBI Taxonomy" id="483514"/>
    <lineage>
        <taxon>Eukaryota</taxon>
        <taxon>Fungi</taxon>
        <taxon>Dikarya</taxon>
        <taxon>Ascomycota</taxon>
        <taxon>Taphrinomycotina</taxon>
        <taxon>Schizosaccharomycetes</taxon>
        <taxon>Schizosaccharomycetales</taxon>
        <taxon>Schizosaccharomycetaceae</taxon>
        <taxon>Schizosaccharomyces</taxon>
    </lineage>
</organism>
<keyword evidence="10" id="KW-0460">Magnesium</keyword>
<dbReference type="GO" id="GO:0006189">
    <property type="term" value="P:'de novo' IMP biosynthetic process"/>
    <property type="evidence" value="ECO:0007669"/>
    <property type="project" value="UniProtKB-UniPathway"/>
</dbReference>
<dbReference type="Pfam" id="PF01071">
    <property type="entry name" value="GARS_A"/>
    <property type="match status" value="1"/>
</dbReference>
<evidence type="ECO:0000256" key="8">
    <source>
        <dbReference type="ARBA" id="ARBA00022755"/>
    </source>
</evidence>
<dbReference type="InterPro" id="IPR000115">
    <property type="entry name" value="PRibGlycinamide_synth"/>
</dbReference>
<dbReference type="Pfam" id="PF02844">
    <property type="entry name" value="GARS_N"/>
    <property type="match status" value="1"/>
</dbReference>
<dbReference type="PANTHER" id="PTHR10520">
    <property type="entry name" value="TRIFUNCTIONAL PURINE BIOSYNTHETIC PROTEIN ADENOSINE-3-RELATED"/>
    <property type="match status" value="1"/>
</dbReference>
<evidence type="ECO:0000256" key="1">
    <source>
        <dbReference type="ARBA" id="ARBA00001946"/>
    </source>
</evidence>
<comment type="cofactor">
    <cofactor evidence="1">
        <name>Mg(2+)</name>
        <dbReference type="ChEBI" id="CHEBI:18420"/>
    </cofactor>
</comment>
<dbReference type="InterPro" id="IPR016188">
    <property type="entry name" value="PurM-like_N"/>
</dbReference>
<dbReference type="GeneID" id="25029167"/>
<comment type="function">
    <text evidence="13">Catalyzes the second and fifth step in the 'de novo' purine biosynthesis pathway; contains phosphoribosylamine--glycine ligase (GARS) and phosphoribosylformylglycinamidine cyclo-ligase (AIRS) activities.</text>
</comment>
<evidence type="ECO:0000256" key="5">
    <source>
        <dbReference type="ARBA" id="ARBA00022598"/>
    </source>
</evidence>
<dbReference type="Pfam" id="PF00586">
    <property type="entry name" value="AIRS"/>
    <property type="match status" value="1"/>
</dbReference>
<protein>
    <submittedName>
        <fullName evidence="19">Phosphoribosylamine-glycine ligase</fullName>
    </submittedName>
</protein>
<dbReference type="InterPro" id="IPR011054">
    <property type="entry name" value="Rudment_hybrid_motif"/>
</dbReference>
<dbReference type="HAMAP" id="MF_00741">
    <property type="entry name" value="AIRS"/>
    <property type="match status" value="1"/>
</dbReference>
<evidence type="ECO:0000256" key="16">
    <source>
        <dbReference type="ARBA" id="ARBA00049057"/>
    </source>
</evidence>
<accession>S9R1Z0</accession>
<dbReference type="FunFam" id="3.30.1490.20:FF:000006">
    <property type="entry name" value="phosphoribosylamine--glycine ligase, chloroplastic-like"/>
    <property type="match status" value="1"/>
</dbReference>
<dbReference type="SUPFAM" id="SSF56059">
    <property type="entry name" value="Glutathione synthetase ATP-binding domain-like"/>
    <property type="match status" value="1"/>
</dbReference>
<dbReference type="Gene3D" id="3.90.650.10">
    <property type="entry name" value="PurM-like C-terminal domain"/>
    <property type="match status" value="1"/>
</dbReference>
<dbReference type="NCBIfam" id="TIGR00878">
    <property type="entry name" value="purM"/>
    <property type="match status" value="1"/>
</dbReference>
<dbReference type="HAMAP" id="MF_00138">
    <property type="entry name" value="GARS"/>
    <property type="match status" value="1"/>
</dbReference>
<evidence type="ECO:0000256" key="9">
    <source>
        <dbReference type="ARBA" id="ARBA00022840"/>
    </source>
</evidence>
<dbReference type="PANTHER" id="PTHR10520:SF12">
    <property type="entry name" value="TRIFUNCTIONAL PURINE BIOSYNTHETIC PROTEIN ADENOSINE-3"/>
    <property type="match status" value="1"/>
</dbReference>
<dbReference type="FunFam" id="3.90.650.10:FF:000007">
    <property type="entry name" value="Trifunctional purine biosynthetic protein adenosine-3"/>
    <property type="match status" value="1"/>
</dbReference>
<keyword evidence="8" id="KW-0658">Purine biosynthesis</keyword>
<dbReference type="InterPro" id="IPR020561">
    <property type="entry name" value="PRibGlycinamid_synth_ATP-grasp"/>
</dbReference>
<dbReference type="PROSITE" id="PS50975">
    <property type="entry name" value="ATP_GRASP"/>
    <property type="match status" value="1"/>
</dbReference>
<dbReference type="GO" id="GO:0046872">
    <property type="term" value="F:metal ion binding"/>
    <property type="evidence" value="ECO:0007669"/>
    <property type="project" value="UniProtKB-KW"/>
</dbReference>
<evidence type="ECO:0000256" key="11">
    <source>
        <dbReference type="ARBA" id="ARBA00023211"/>
    </source>
</evidence>
<dbReference type="InterPro" id="IPR037123">
    <property type="entry name" value="PRibGlycinamide_synth_C_sf"/>
</dbReference>
<dbReference type="HOGENOM" id="CLU_005361_1_0_1"/>
<dbReference type="SUPFAM" id="SSF52440">
    <property type="entry name" value="PreATP-grasp domain"/>
    <property type="match status" value="1"/>
</dbReference>
<dbReference type="InterPro" id="IPR011761">
    <property type="entry name" value="ATP-grasp"/>
</dbReference>
<dbReference type="SUPFAM" id="SSF51246">
    <property type="entry name" value="Rudiment single hybrid motif"/>
    <property type="match status" value="1"/>
</dbReference>
<keyword evidence="20" id="KW-1185">Reference proteome</keyword>
<dbReference type="Gene3D" id="3.40.50.20">
    <property type="match status" value="1"/>
</dbReference>
<dbReference type="InterPro" id="IPR004733">
    <property type="entry name" value="PurM_cligase"/>
</dbReference>
<dbReference type="Gene3D" id="3.30.1490.20">
    <property type="entry name" value="ATP-grasp fold, A domain"/>
    <property type="match status" value="1"/>
</dbReference>
<dbReference type="CDD" id="cd02196">
    <property type="entry name" value="PurM"/>
    <property type="match status" value="1"/>
</dbReference>
<dbReference type="OrthoDB" id="2018833at2759"/>
<dbReference type="Gene3D" id="3.30.1330.10">
    <property type="entry name" value="PurM-like, N-terminal domain"/>
    <property type="match status" value="1"/>
</dbReference>
<dbReference type="InterPro" id="IPR036676">
    <property type="entry name" value="PurM-like_C_sf"/>
</dbReference>
<feature type="domain" description="ATP-grasp" evidence="18">
    <location>
        <begin position="115"/>
        <end position="321"/>
    </location>
</feature>
<dbReference type="InterPro" id="IPR010918">
    <property type="entry name" value="PurM-like_C_dom"/>
</dbReference>
<comment type="catalytic activity">
    <reaction evidence="16">
        <text>2-formamido-N(1)-(5-O-phospho-beta-D-ribosyl)acetamidine + ATP = 5-amino-1-(5-phospho-beta-D-ribosyl)imidazole + ADP + phosphate + H(+)</text>
        <dbReference type="Rhea" id="RHEA:23032"/>
        <dbReference type="ChEBI" id="CHEBI:15378"/>
        <dbReference type="ChEBI" id="CHEBI:30616"/>
        <dbReference type="ChEBI" id="CHEBI:43474"/>
        <dbReference type="ChEBI" id="CHEBI:137981"/>
        <dbReference type="ChEBI" id="CHEBI:147287"/>
        <dbReference type="ChEBI" id="CHEBI:456216"/>
        <dbReference type="EC" id="6.3.3.1"/>
    </reaction>
</comment>
<dbReference type="InterPro" id="IPR020559">
    <property type="entry name" value="PRibGlycinamide_synth_CS"/>
</dbReference>
<evidence type="ECO:0000256" key="17">
    <source>
        <dbReference type="PROSITE-ProRule" id="PRU00409"/>
    </source>
</evidence>
<evidence type="ECO:0000259" key="18">
    <source>
        <dbReference type="PROSITE" id="PS50975"/>
    </source>
</evidence>
<dbReference type="RefSeq" id="XP_013018057.1">
    <property type="nucleotide sequence ID" value="XM_013162603.1"/>
</dbReference>
<dbReference type="Gene3D" id="3.30.470.20">
    <property type="entry name" value="ATP-grasp fold, B domain"/>
    <property type="match status" value="1"/>
</dbReference>
<evidence type="ECO:0000256" key="12">
    <source>
        <dbReference type="ARBA" id="ARBA00023268"/>
    </source>
</evidence>
<keyword evidence="7 17" id="KW-0547">Nucleotide-binding</keyword>
<keyword evidence="12" id="KW-0511">Multifunctional enzyme</keyword>
<evidence type="ECO:0000256" key="4">
    <source>
        <dbReference type="ARBA" id="ARBA00007423"/>
    </source>
</evidence>
<evidence type="ECO:0000256" key="15">
    <source>
        <dbReference type="ARBA" id="ARBA00047843"/>
    </source>
</evidence>
<dbReference type="Proteomes" id="UP000016088">
    <property type="component" value="Unassembled WGS sequence"/>
</dbReference>
<dbReference type="GO" id="GO:0004637">
    <property type="term" value="F:phosphoribosylamine-glycine ligase activity"/>
    <property type="evidence" value="ECO:0007669"/>
    <property type="project" value="UniProtKB-EC"/>
</dbReference>
<dbReference type="Pfam" id="PF02843">
    <property type="entry name" value="GARS_C"/>
    <property type="match status" value="1"/>
</dbReference>